<dbReference type="InterPro" id="IPR002528">
    <property type="entry name" value="MATE_fam"/>
</dbReference>
<feature type="transmembrane region" description="Helical" evidence="8">
    <location>
        <begin position="52"/>
        <end position="75"/>
    </location>
</feature>
<dbReference type="Proteomes" id="UP000309133">
    <property type="component" value="Unassembled WGS sequence"/>
</dbReference>
<proteinExistence type="inferred from homology"/>
<dbReference type="AlphaFoldDB" id="A0A4S4FIQ0"/>
<feature type="transmembrane region" description="Helical" evidence="8">
    <location>
        <begin position="96"/>
        <end position="118"/>
    </location>
</feature>
<feature type="transmembrane region" description="Helical" evidence="8">
    <location>
        <begin position="243"/>
        <end position="266"/>
    </location>
</feature>
<evidence type="ECO:0000256" key="3">
    <source>
        <dbReference type="ARBA" id="ARBA00022448"/>
    </source>
</evidence>
<feature type="transmembrane region" description="Helical" evidence="8">
    <location>
        <begin position="318"/>
        <end position="344"/>
    </location>
</feature>
<feature type="transmembrane region" description="Helical" evidence="8">
    <location>
        <begin position="20"/>
        <end position="40"/>
    </location>
</feature>
<feature type="transmembrane region" description="Helical" evidence="8">
    <location>
        <begin position="386"/>
        <end position="405"/>
    </location>
</feature>
<reference evidence="9 10" key="1">
    <citation type="submission" date="2019-04" db="EMBL/GenBank/DDBJ databases">
        <authorList>
            <person name="Jiang L."/>
        </authorList>
    </citation>
    <scope>NUCLEOTIDE SEQUENCE [LARGE SCALE GENOMIC DNA]</scope>
    <source>
        <strain evidence="9 10">YIM 131853</strain>
    </source>
</reference>
<evidence type="ECO:0000256" key="8">
    <source>
        <dbReference type="SAM" id="Phobius"/>
    </source>
</evidence>
<dbReference type="GO" id="GO:0042910">
    <property type="term" value="F:xenobiotic transmembrane transporter activity"/>
    <property type="evidence" value="ECO:0007669"/>
    <property type="project" value="InterPro"/>
</dbReference>
<dbReference type="PANTHER" id="PTHR42893">
    <property type="entry name" value="PROTEIN DETOXIFICATION 44, CHLOROPLASTIC-RELATED"/>
    <property type="match status" value="1"/>
</dbReference>
<evidence type="ECO:0000313" key="10">
    <source>
        <dbReference type="Proteomes" id="UP000309133"/>
    </source>
</evidence>
<dbReference type="GO" id="GO:0005886">
    <property type="term" value="C:plasma membrane"/>
    <property type="evidence" value="ECO:0007669"/>
    <property type="project" value="UniProtKB-SubCell"/>
</dbReference>
<evidence type="ECO:0000256" key="5">
    <source>
        <dbReference type="ARBA" id="ARBA00022692"/>
    </source>
</evidence>
<protein>
    <submittedName>
        <fullName evidence="9">MATE family efflux transporter</fullName>
    </submittedName>
</protein>
<dbReference type="InterPro" id="IPR044644">
    <property type="entry name" value="DinF-like"/>
</dbReference>
<keyword evidence="6 8" id="KW-1133">Transmembrane helix</keyword>
<evidence type="ECO:0000256" key="7">
    <source>
        <dbReference type="ARBA" id="ARBA00023136"/>
    </source>
</evidence>
<dbReference type="NCBIfam" id="TIGR00797">
    <property type="entry name" value="matE"/>
    <property type="match status" value="1"/>
</dbReference>
<evidence type="ECO:0000256" key="4">
    <source>
        <dbReference type="ARBA" id="ARBA00022475"/>
    </source>
</evidence>
<keyword evidence="3" id="KW-0813">Transport</keyword>
<evidence type="ECO:0000256" key="2">
    <source>
        <dbReference type="ARBA" id="ARBA00010199"/>
    </source>
</evidence>
<dbReference type="InterPro" id="IPR048279">
    <property type="entry name" value="MdtK-like"/>
</dbReference>
<keyword evidence="10" id="KW-1185">Reference proteome</keyword>
<keyword evidence="5 8" id="KW-0812">Transmembrane</keyword>
<dbReference type="OrthoDB" id="5242355at2"/>
<feature type="transmembrane region" description="Helical" evidence="8">
    <location>
        <begin position="193"/>
        <end position="222"/>
    </location>
</feature>
<name>A0A4S4FIQ0_9MICO</name>
<dbReference type="EMBL" id="SSSM01000005">
    <property type="protein sequence ID" value="THG30243.1"/>
    <property type="molecule type" value="Genomic_DNA"/>
</dbReference>
<dbReference type="CDD" id="cd13136">
    <property type="entry name" value="MATE_DinF_like"/>
    <property type="match status" value="1"/>
</dbReference>
<keyword evidence="7 8" id="KW-0472">Membrane</keyword>
<comment type="caution">
    <text evidence="9">The sequence shown here is derived from an EMBL/GenBank/DDBJ whole genome shotgun (WGS) entry which is preliminary data.</text>
</comment>
<feature type="transmembrane region" description="Helical" evidence="8">
    <location>
        <begin position="356"/>
        <end position="374"/>
    </location>
</feature>
<dbReference type="PIRSF" id="PIRSF006603">
    <property type="entry name" value="DinF"/>
    <property type="match status" value="1"/>
</dbReference>
<keyword evidence="4" id="KW-1003">Cell membrane</keyword>
<comment type="subcellular location">
    <subcellularLocation>
        <location evidence="1">Cell membrane</location>
        <topology evidence="1">Multi-pass membrane protein</topology>
    </subcellularLocation>
</comment>
<organism evidence="9 10">
    <name type="scientific">Naasia lichenicola</name>
    <dbReference type="NCBI Taxonomy" id="2565933"/>
    <lineage>
        <taxon>Bacteria</taxon>
        <taxon>Bacillati</taxon>
        <taxon>Actinomycetota</taxon>
        <taxon>Actinomycetes</taxon>
        <taxon>Micrococcales</taxon>
        <taxon>Microbacteriaceae</taxon>
        <taxon>Naasia</taxon>
    </lineage>
</organism>
<accession>A0A4S4FIQ0</accession>
<feature type="transmembrane region" description="Helical" evidence="8">
    <location>
        <begin position="411"/>
        <end position="430"/>
    </location>
</feature>
<sequence length="453" mass="45735">MAESGRRPARAEGRSLDRRILALAVPALGALIAEPLFLIVDSALVGHLGVTPLAGLGIASAILQTIVGLMVFLAYSTTPAVARRLGAGDAMGAVSVGIDGVWLALAIGAVLGIAGWLGTPALVGAFGAAPAVADAAGTYLAIAMAGLPAMLVVFAATGLLRGIQDTVTPLWIAGVGFAVNAGLNWLFVYPFGWGIAGSALGTVVAQWGMVLAYGIVVGRIAARHSASIRPRRDGLRGSARAGGWLLVRTLSLRIALLATVAVATALGPHELAGYQVVFTIFSAAAFALDALAIAAQALVGRGLGAGDAEEVRHVLWRVLAWGAVFGVAVGAVIGALSGVIGLGFTGDSELARLMQPALIVLAVAQPVAGVVFVLDGVLIGAGDARYLAITGAINLAVFLPLLIAVDLIGPVGAEGLAWLAAAFFGGYLLARMTTLGLRIRGSAWMVSGESDAR</sequence>
<feature type="transmembrane region" description="Helical" evidence="8">
    <location>
        <begin position="138"/>
        <end position="160"/>
    </location>
</feature>
<evidence type="ECO:0000256" key="1">
    <source>
        <dbReference type="ARBA" id="ARBA00004651"/>
    </source>
</evidence>
<feature type="transmembrane region" description="Helical" evidence="8">
    <location>
        <begin position="167"/>
        <end position="187"/>
    </location>
</feature>
<gene>
    <name evidence="9" type="ORF">E6C64_14170</name>
</gene>
<feature type="transmembrane region" description="Helical" evidence="8">
    <location>
        <begin position="272"/>
        <end position="298"/>
    </location>
</feature>
<dbReference type="Pfam" id="PF01554">
    <property type="entry name" value="MatE"/>
    <property type="match status" value="2"/>
</dbReference>
<evidence type="ECO:0000256" key="6">
    <source>
        <dbReference type="ARBA" id="ARBA00022989"/>
    </source>
</evidence>
<dbReference type="PANTHER" id="PTHR42893:SF46">
    <property type="entry name" value="PROTEIN DETOXIFICATION 44, CHLOROPLASTIC"/>
    <property type="match status" value="1"/>
</dbReference>
<evidence type="ECO:0000313" key="9">
    <source>
        <dbReference type="EMBL" id="THG30243.1"/>
    </source>
</evidence>
<comment type="similarity">
    <text evidence="2">Belongs to the multi antimicrobial extrusion (MATE) (TC 2.A.66.1) family.</text>
</comment>
<dbReference type="GO" id="GO:0015297">
    <property type="term" value="F:antiporter activity"/>
    <property type="evidence" value="ECO:0007669"/>
    <property type="project" value="InterPro"/>
</dbReference>